<keyword evidence="2" id="KW-1185">Reference proteome</keyword>
<sequence length="152" mass="17764">MEFFERLYGEAPFALRHISNFGFPYLSPLEITFLEATITNEEIKRVLFNMAPLKAPENDGYHVYFFQSQWNTLGNGVCPAVSYLFFINDLVIFCKAQLDQVRLLDNILNQFYDISGHRISVRKSNIFFSKVTGVDVQNQITQMFRFQEVQNQ</sequence>
<dbReference type="OrthoDB" id="1002559at2759"/>
<dbReference type="EMBL" id="JAIQCV010000001">
    <property type="protein sequence ID" value="KAH1128795.1"/>
    <property type="molecule type" value="Genomic_DNA"/>
</dbReference>
<protein>
    <recommendedName>
        <fullName evidence="3">Reverse transcriptase domain-containing protein</fullName>
    </recommendedName>
</protein>
<evidence type="ECO:0000313" key="1">
    <source>
        <dbReference type="EMBL" id="KAH1128795.1"/>
    </source>
</evidence>
<name>A0A9D3WH68_9ROSI</name>
<dbReference type="Proteomes" id="UP000828251">
    <property type="component" value="Unassembled WGS sequence"/>
</dbReference>
<organism evidence="1 2">
    <name type="scientific">Gossypium stocksii</name>
    <dbReference type="NCBI Taxonomy" id="47602"/>
    <lineage>
        <taxon>Eukaryota</taxon>
        <taxon>Viridiplantae</taxon>
        <taxon>Streptophyta</taxon>
        <taxon>Embryophyta</taxon>
        <taxon>Tracheophyta</taxon>
        <taxon>Spermatophyta</taxon>
        <taxon>Magnoliopsida</taxon>
        <taxon>eudicotyledons</taxon>
        <taxon>Gunneridae</taxon>
        <taxon>Pentapetalae</taxon>
        <taxon>rosids</taxon>
        <taxon>malvids</taxon>
        <taxon>Malvales</taxon>
        <taxon>Malvaceae</taxon>
        <taxon>Malvoideae</taxon>
        <taxon>Gossypium</taxon>
    </lineage>
</organism>
<dbReference type="AlphaFoldDB" id="A0A9D3WH68"/>
<evidence type="ECO:0008006" key="3">
    <source>
        <dbReference type="Google" id="ProtNLM"/>
    </source>
</evidence>
<reference evidence="1 2" key="1">
    <citation type="journal article" date="2021" name="Plant Biotechnol. J.">
        <title>Multi-omics assisted identification of the key and species-specific regulatory components of drought-tolerant mechanisms in Gossypium stocksii.</title>
        <authorList>
            <person name="Yu D."/>
            <person name="Ke L."/>
            <person name="Zhang D."/>
            <person name="Wu Y."/>
            <person name="Sun Y."/>
            <person name="Mei J."/>
            <person name="Sun J."/>
            <person name="Sun Y."/>
        </authorList>
    </citation>
    <scope>NUCLEOTIDE SEQUENCE [LARGE SCALE GENOMIC DNA]</scope>
    <source>
        <strain evidence="2">cv. E1</strain>
        <tissue evidence="1">Leaf</tissue>
    </source>
</reference>
<proteinExistence type="predicted"/>
<evidence type="ECO:0000313" key="2">
    <source>
        <dbReference type="Proteomes" id="UP000828251"/>
    </source>
</evidence>
<comment type="caution">
    <text evidence="1">The sequence shown here is derived from an EMBL/GenBank/DDBJ whole genome shotgun (WGS) entry which is preliminary data.</text>
</comment>
<accession>A0A9D3WH68</accession>
<gene>
    <name evidence="1" type="ORF">J1N35_000173</name>
</gene>